<name>A0A9E9P3A6_9BURK</name>
<evidence type="ECO:0000313" key="2">
    <source>
        <dbReference type="EMBL" id="WAW10020.1"/>
    </source>
</evidence>
<protein>
    <submittedName>
        <fullName evidence="2">Uncharacterized protein</fullName>
    </submittedName>
</protein>
<sequence length="47" mass="5062">MYKQTYKDLIVGHVEDTTGAPEAGDSYVDTFIVIAFVVAVIVAMAVL</sequence>
<dbReference type="AlphaFoldDB" id="A0A9E9P3A6"/>
<keyword evidence="1" id="KW-1133">Transmembrane helix</keyword>
<keyword evidence="1" id="KW-0812">Transmembrane</keyword>
<accession>A0A9E9P3A6</accession>
<organism evidence="2 3">
    <name type="scientific">Oxalobacter vibrioformis</name>
    <dbReference type="NCBI Taxonomy" id="933080"/>
    <lineage>
        <taxon>Bacteria</taxon>
        <taxon>Pseudomonadati</taxon>
        <taxon>Pseudomonadota</taxon>
        <taxon>Betaproteobacteria</taxon>
        <taxon>Burkholderiales</taxon>
        <taxon>Oxalobacteraceae</taxon>
        <taxon>Oxalobacter</taxon>
    </lineage>
</organism>
<dbReference type="RefSeq" id="WP_269309023.1">
    <property type="nucleotide sequence ID" value="NZ_CP098242.1"/>
</dbReference>
<dbReference type="EMBL" id="CP098242">
    <property type="protein sequence ID" value="WAW10020.1"/>
    <property type="molecule type" value="Genomic_DNA"/>
</dbReference>
<reference evidence="2" key="1">
    <citation type="journal article" date="2022" name="Front. Microbiol.">
        <title>New perspectives on an old grouping: The genomic and phenotypic variability of Oxalobacter formigenes and the implications for calcium oxalate stone prevention.</title>
        <authorList>
            <person name="Chmiel J.A."/>
            <person name="Carr C."/>
            <person name="Stuivenberg G.A."/>
            <person name="Venema R."/>
            <person name="Chanyi R.M."/>
            <person name="Al K.F."/>
            <person name="Giguere D."/>
            <person name="Say H."/>
            <person name="Akouris P.P."/>
            <person name="Dominguez Romero S.A."/>
            <person name="Kwong A."/>
            <person name="Tai V."/>
            <person name="Koval S.F."/>
            <person name="Razvi H."/>
            <person name="Bjazevic J."/>
            <person name="Burton J.P."/>
        </authorList>
    </citation>
    <scope>NUCLEOTIDE SEQUENCE</scope>
    <source>
        <strain evidence="2">WoOx3</strain>
    </source>
</reference>
<keyword evidence="1" id="KW-0472">Membrane</keyword>
<keyword evidence="3" id="KW-1185">Reference proteome</keyword>
<evidence type="ECO:0000256" key="1">
    <source>
        <dbReference type="SAM" id="Phobius"/>
    </source>
</evidence>
<gene>
    <name evidence="2" type="ORF">NB640_12510</name>
</gene>
<dbReference type="KEGG" id="ovb:NB640_12510"/>
<evidence type="ECO:0000313" key="3">
    <source>
        <dbReference type="Proteomes" id="UP001156215"/>
    </source>
</evidence>
<feature type="transmembrane region" description="Helical" evidence="1">
    <location>
        <begin position="27"/>
        <end position="46"/>
    </location>
</feature>
<proteinExistence type="predicted"/>
<dbReference type="Proteomes" id="UP001156215">
    <property type="component" value="Chromosome"/>
</dbReference>